<dbReference type="GO" id="GO:0016788">
    <property type="term" value="F:hydrolase activity, acting on ester bonds"/>
    <property type="evidence" value="ECO:0007669"/>
    <property type="project" value="InterPro"/>
</dbReference>
<dbReference type="CDD" id="cd11010">
    <property type="entry name" value="S1-P1_nuclease"/>
    <property type="match status" value="1"/>
</dbReference>
<keyword evidence="5" id="KW-1015">Disulfide bond</keyword>
<dbReference type="PANTHER" id="PTHR33146:SF26">
    <property type="entry name" value="ENDONUCLEASE 4"/>
    <property type="match status" value="1"/>
</dbReference>
<dbReference type="GO" id="GO:0003676">
    <property type="term" value="F:nucleic acid binding"/>
    <property type="evidence" value="ECO:0007669"/>
    <property type="project" value="InterPro"/>
</dbReference>
<keyword evidence="7" id="KW-0732">Signal</keyword>
<dbReference type="GO" id="GO:0006308">
    <property type="term" value="P:DNA catabolic process"/>
    <property type="evidence" value="ECO:0007669"/>
    <property type="project" value="InterPro"/>
</dbReference>
<sequence length="320" mass="35656" precursor="true">MTARPCRRTWRLRFGACLLLLVAAPALAWNAAGHRISAMIAWESMDAGTKSAVGQLLRQHPDYERWQARAHGGDPELTAFLEASTWPDDIRKDRRFYTTGREEPTATLPGFPDMERRLHWHYVDRPVNPGAGTGPAAGVIDRQLAVLARIVGDRQATMAERAYALPWLIHLVGDAHQPLHAASRYGPDGQSDNGGNLVSIVNPFAARYTSMSLHRYWDDLPGPPWLRDGRLASAARSLAALHRPPTSPGTPEQWLDESWRLARERVYPPGDDAVPTISATFHEDALAIAGRRVAEAGYRLADLLQRLLHSGPRREDRNDR</sequence>
<keyword evidence="4" id="KW-0378">Hydrolase</keyword>
<keyword evidence="3" id="KW-0255">Endonuclease</keyword>
<evidence type="ECO:0000256" key="7">
    <source>
        <dbReference type="SAM" id="SignalP"/>
    </source>
</evidence>
<keyword evidence="1" id="KW-0540">Nuclease</keyword>
<keyword evidence="6" id="KW-0325">Glycoprotein</keyword>
<keyword evidence="2" id="KW-0479">Metal-binding</keyword>
<proteinExistence type="predicted"/>
<dbReference type="PANTHER" id="PTHR33146">
    <property type="entry name" value="ENDONUCLEASE 4"/>
    <property type="match status" value="1"/>
</dbReference>
<evidence type="ECO:0000256" key="3">
    <source>
        <dbReference type="ARBA" id="ARBA00022759"/>
    </source>
</evidence>
<dbReference type="Gene3D" id="1.10.575.10">
    <property type="entry name" value="P1 Nuclease"/>
    <property type="match status" value="1"/>
</dbReference>
<evidence type="ECO:0000256" key="4">
    <source>
        <dbReference type="ARBA" id="ARBA00022801"/>
    </source>
</evidence>
<dbReference type="GO" id="GO:0004519">
    <property type="term" value="F:endonuclease activity"/>
    <property type="evidence" value="ECO:0007669"/>
    <property type="project" value="UniProtKB-KW"/>
</dbReference>
<dbReference type="InterPro" id="IPR003154">
    <property type="entry name" value="S1/P1nuclease"/>
</dbReference>
<dbReference type="GO" id="GO:0046872">
    <property type="term" value="F:metal ion binding"/>
    <property type="evidence" value="ECO:0007669"/>
    <property type="project" value="UniProtKB-KW"/>
</dbReference>
<dbReference type="eggNOG" id="ENOG502Z82C">
    <property type="taxonomic scope" value="Bacteria"/>
</dbReference>
<dbReference type="HOGENOM" id="CLU_044365_1_1_4"/>
<reference evidence="8" key="1">
    <citation type="submission" date="2009-08" db="EMBL/GenBank/DDBJ databases">
        <authorList>
            <consortium name="US DOE Joint Genome Institute"/>
            <person name="Lucas S."/>
            <person name="Copeland A."/>
            <person name="Lapidus A."/>
            <person name="Glavina del Rio T."/>
            <person name="Dalin E."/>
            <person name="Tice H."/>
            <person name="Bruce D."/>
            <person name="Barry K."/>
            <person name="Pitluck S."/>
            <person name="Lowry S."/>
            <person name="Larimer F."/>
            <person name="Land M."/>
            <person name="Hauser L."/>
            <person name="Kyrpides N."/>
            <person name="Ivanova N."/>
            <person name="McMahon K.D."/>
            <person name="Hugenholtz P."/>
        </authorList>
    </citation>
    <scope>NUCLEOTIDE SEQUENCE</scope>
    <source>
        <strain evidence="8">UW-1</strain>
    </source>
</reference>
<dbReference type="EMBL" id="CP001715">
    <property type="protein sequence ID" value="ACV33419.1"/>
    <property type="molecule type" value="Genomic_DNA"/>
</dbReference>
<organism evidence="8">
    <name type="scientific">Accumulibacter regalis</name>
    <dbReference type="NCBI Taxonomy" id="522306"/>
    <lineage>
        <taxon>Bacteria</taxon>
        <taxon>Pseudomonadati</taxon>
        <taxon>Pseudomonadota</taxon>
        <taxon>Betaproteobacteria</taxon>
        <taxon>Candidatus Accumulibacter</taxon>
    </lineage>
</organism>
<evidence type="ECO:0008006" key="9">
    <source>
        <dbReference type="Google" id="ProtNLM"/>
    </source>
</evidence>
<gene>
    <name evidence="8" type="ordered locus">CAP2UW1_0045</name>
</gene>
<dbReference type="InterPro" id="IPR008947">
    <property type="entry name" value="PLipase_C/P1_nuclease_dom_sf"/>
</dbReference>
<dbReference type="STRING" id="522306.CAP2UW1_0045"/>
<dbReference type="KEGG" id="app:CAP2UW1_0045"/>
<dbReference type="SUPFAM" id="SSF48537">
    <property type="entry name" value="Phospholipase C/P1 nuclease"/>
    <property type="match status" value="1"/>
</dbReference>
<accession>C7RIT3</accession>
<protein>
    <recommendedName>
        <fullName evidence="9">S1/P1 nuclease</fullName>
    </recommendedName>
</protein>
<evidence type="ECO:0000256" key="5">
    <source>
        <dbReference type="ARBA" id="ARBA00023157"/>
    </source>
</evidence>
<name>C7RIT3_ACCRE</name>
<dbReference type="Pfam" id="PF02265">
    <property type="entry name" value="S1-P1_nuclease"/>
    <property type="match status" value="1"/>
</dbReference>
<evidence type="ECO:0000256" key="2">
    <source>
        <dbReference type="ARBA" id="ARBA00022723"/>
    </source>
</evidence>
<reference evidence="8" key="2">
    <citation type="submission" date="2009-09" db="EMBL/GenBank/DDBJ databases">
        <title>Complete sequence of chromosome of Candidatus Accumulibacter phosphatis clade IIA str. UW-1.</title>
        <authorList>
            <consortium name="US DOE Joint Genome Institute"/>
            <person name="Martin H.G."/>
            <person name="Ivanova N."/>
            <person name="Kunin V."/>
            <person name="Warnecke F."/>
            <person name="Barry K."/>
            <person name="He S."/>
            <person name="Salamov A."/>
            <person name="Szeto E."/>
            <person name="Dalin E."/>
            <person name="Pangilinan J.L."/>
            <person name="Lapidus A."/>
            <person name="Lowry S."/>
            <person name="Kyrpides N.C."/>
            <person name="McMahon K.D."/>
            <person name="Hugenholtz P."/>
        </authorList>
    </citation>
    <scope>NUCLEOTIDE SEQUENCE [LARGE SCALE GENOMIC DNA]</scope>
    <source>
        <strain evidence="8">UW-1</strain>
    </source>
</reference>
<evidence type="ECO:0000313" key="8">
    <source>
        <dbReference type="EMBL" id="ACV33419.1"/>
    </source>
</evidence>
<feature type="signal peptide" evidence="7">
    <location>
        <begin position="1"/>
        <end position="28"/>
    </location>
</feature>
<evidence type="ECO:0000256" key="6">
    <source>
        <dbReference type="ARBA" id="ARBA00023180"/>
    </source>
</evidence>
<feature type="chain" id="PRO_5002983802" description="S1/P1 nuclease" evidence="7">
    <location>
        <begin position="29"/>
        <end position="320"/>
    </location>
</feature>
<evidence type="ECO:0000256" key="1">
    <source>
        <dbReference type="ARBA" id="ARBA00022722"/>
    </source>
</evidence>
<dbReference type="AlphaFoldDB" id="C7RIT3"/>